<evidence type="ECO:0000313" key="2">
    <source>
        <dbReference type="Proteomes" id="UP000000845"/>
    </source>
</evidence>
<dbReference type="Proteomes" id="UP000000845">
    <property type="component" value="Chromosome"/>
</dbReference>
<reference evidence="2" key="1">
    <citation type="submission" date="2009-09" db="EMBL/GenBank/DDBJ databases">
        <title>The complete chromosome of Sebaldella termitidis ATCC 33386.</title>
        <authorList>
            <consortium name="US DOE Joint Genome Institute (JGI-PGF)"/>
            <person name="Lucas S."/>
            <person name="Copeland A."/>
            <person name="Lapidus A."/>
            <person name="Glavina del Rio T."/>
            <person name="Dalin E."/>
            <person name="Tice H."/>
            <person name="Bruce D."/>
            <person name="Goodwin L."/>
            <person name="Pitluck S."/>
            <person name="Kyrpides N."/>
            <person name="Mavromatis K."/>
            <person name="Ivanova N."/>
            <person name="Mikhailova N."/>
            <person name="Sims D."/>
            <person name="Meincke L."/>
            <person name="Brettin T."/>
            <person name="Detter J.C."/>
            <person name="Han C."/>
            <person name="Larimer F."/>
            <person name="Land M."/>
            <person name="Hauser L."/>
            <person name="Markowitz V."/>
            <person name="Cheng J.F."/>
            <person name="Hugenholtz P."/>
            <person name="Woyke T."/>
            <person name="Wu D."/>
            <person name="Eisen J.A."/>
        </authorList>
    </citation>
    <scope>NUCLEOTIDE SEQUENCE [LARGE SCALE GENOMIC DNA]</scope>
    <source>
        <strain evidence="2">ATCC 33386 / NCTC 11300</strain>
    </source>
</reference>
<dbReference type="Pfam" id="PF01527">
    <property type="entry name" value="HTH_Tnp_1"/>
    <property type="match status" value="1"/>
</dbReference>
<proteinExistence type="predicted"/>
<accession>D1AM08</accession>
<dbReference type="Gene3D" id="1.10.10.10">
    <property type="entry name" value="Winged helix-like DNA-binding domain superfamily/Winged helix DNA-binding domain"/>
    <property type="match status" value="1"/>
</dbReference>
<protein>
    <submittedName>
        <fullName evidence="1">Transposase IS3/IS911 family protein</fullName>
    </submittedName>
</protein>
<dbReference type="InterPro" id="IPR009057">
    <property type="entry name" value="Homeodomain-like_sf"/>
</dbReference>
<organism evidence="1 2">
    <name type="scientific">Sebaldella termitidis (strain ATCC 33386 / NCTC 11300)</name>
    <dbReference type="NCBI Taxonomy" id="526218"/>
    <lineage>
        <taxon>Bacteria</taxon>
        <taxon>Fusobacteriati</taxon>
        <taxon>Fusobacteriota</taxon>
        <taxon>Fusobacteriia</taxon>
        <taxon>Fusobacteriales</taxon>
        <taxon>Leptotrichiaceae</taxon>
        <taxon>Sebaldella</taxon>
    </lineage>
</organism>
<dbReference type="GO" id="GO:0006313">
    <property type="term" value="P:DNA transposition"/>
    <property type="evidence" value="ECO:0007669"/>
    <property type="project" value="InterPro"/>
</dbReference>
<dbReference type="AlphaFoldDB" id="D1AM08"/>
<dbReference type="RefSeq" id="WP_012859875.1">
    <property type="nucleotide sequence ID" value="NC_013517.1"/>
</dbReference>
<dbReference type="InterPro" id="IPR036388">
    <property type="entry name" value="WH-like_DNA-bd_sf"/>
</dbReference>
<keyword evidence="2" id="KW-1185">Reference proteome</keyword>
<dbReference type="KEGG" id="str:Sterm_0392"/>
<dbReference type="EMBL" id="CP001739">
    <property type="protein sequence ID" value="ACZ07276.1"/>
    <property type="molecule type" value="Genomic_DNA"/>
</dbReference>
<evidence type="ECO:0000313" key="1">
    <source>
        <dbReference type="EMBL" id="ACZ07276.1"/>
    </source>
</evidence>
<sequence>MRKQKNYDNVFKQTILKLHENGKSLKELSREYLVSTQSIGAWKKASKKIGTEKGKGIAYEELLELRKKAKDLERDKVLDLYHCFLYNI</sequence>
<gene>
    <name evidence="1" type="ordered locus">Sterm_0392</name>
</gene>
<dbReference type="eggNOG" id="COG2963">
    <property type="taxonomic scope" value="Bacteria"/>
</dbReference>
<dbReference type="HOGENOM" id="CLU_027402_33_1_0"/>
<dbReference type="SUPFAM" id="SSF46689">
    <property type="entry name" value="Homeodomain-like"/>
    <property type="match status" value="1"/>
</dbReference>
<reference evidence="1 2" key="2">
    <citation type="journal article" date="2010" name="Stand. Genomic Sci.">
        <title>Complete genome sequence of Sebaldella termitidis type strain (NCTC 11300).</title>
        <authorList>
            <person name="Harmon-Smith M."/>
            <person name="Celia L."/>
            <person name="Chertkov O."/>
            <person name="Lapidus A."/>
            <person name="Copeland A."/>
            <person name="Glavina Del Rio T."/>
            <person name="Nolan M."/>
            <person name="Lucas S."/>
            <person name="Tice H."/>
            <person name="Cheng J.F."/>
            <person name="Han C."/>
            <person name="Detter J.C."/>
            <person name="Bruce D."/>
            <person name="Goodwin L."/>
            <person name="Pitluck S."/>
            <person name="Pati A."/>
            <person name="Liolios K."/>
            <person name="Ivanova N."/>
            <person name="Mavromatis K."/>
            <person name="Mikhailova N."/>
            <person name="Chen A."/>
            <person name="Palaniappan K."/>
            <person name="Land M."/>
            <person name="Hauser L."/>
            <person name="Chang Y.J."/>
            <person name="Jeffries C.D."/>
            <person name="Brettin T."/>
            <person name="Goker M."/>
            <person name="Beck B."/>
            <person name="Bristow J."/>
            <person name="Eisen J.A."/>
            <person name="Markowitz V."/>
            <person name="Hugenholtz P."/>
            <person name="Kyrpides N.C."/>
            <person name="Klenk H.P."/>
            <person name="Chen F."/>
        </authorList>
    </citation>
    <scope>NUCLEOTIDE SEQUENCE [LARGE SCALE GENOMIC DNA]</scope>
    <source>
        <strain evidence="2">ATCC 33386 / NCTC 11300</strain>
    </source>
</reference>
<dbReference type="GO" id="GO:0004803">
    <property type="term" value="F:transposase activity"/>
    <property type="evidence" value="ECO:0007669"/>
    <property type="project" value="InterPro"/>
</dbReference>
<dbReference type="InterPro" id="IPR002514">
    <property type="entry name" value="Transposase_8"/>
</dbReference>
<dbReference type="GO" id="GO:0003677">
    <property type="term" value="F:DNA binding"/>
    <property type="evidence" value="ECO:0007669"/>
    <property type="project" value="InterPro"/>
</dbReference>
<name>D1AM08_SEBTE</name>